<feature type="chain" id="PRO_5035420929" evidence="1">
    <location>
        <begin position="23"/>
        <end position="82"/>
    </location>
</feature>
<keyword evidence="3" id="KW-1185">Reference proteome</keyword>
<protein>
    <submittedName>
        <fullName evidence="2">Uncharacterized protein</fullName>
    </submittedName>
</protein>
<name>A0A8K0D446_IGNLU</name>
<evidence type="ECO:0000313" key="3">
    <source>
        <dbReference type="Proteomes" id="UP000801492"/>
    </source>
</evidence>
<gene>
    <name evidence="2" type="ORF">ILUMI_10323</name>
</gene>
<keyword evidence="1" id="KW-0732">Signal</keyword>
<dbReference type="AlphaFoldDB" id="A0A8K0D446"/>
<organism evidence="2 3">
    <name type="scientific">Ignelater luminosus</name>
    <name type="common">Cucubano</name>
    <name type="synonym">Pyrophorus luminosus</name>
    <dbReference type="NCBI Taxonomy" id="2038154"/>
    <lineage>
        <taxon>Eukaryota</taxon>
        <taxon>Metazoa</taxon>
        <taxon>Ecdysozoa</taxon>
        <taxon>Arthropoda</taxon>
        <taxon>Hexapoda</taxon>
        <taxon>Insecta</taxon>
        <taxon>Pterygota</taxon>
        <taxon>Neoptera</taxon>
        <taxon>Endopterygota</taxon>
        <taxon>Coleoptera</taxon>
        <taxon>Polyphaga</taxon>
        <taxon>Elateriformia</taxon>
        <taxon>Elateroidea</taxon>
        <taxon>Elateridae</taxon>
        <taxon>Agrypninae</taxon>
        <taxon>Pyrophorini</taxon>
        <taxon>Ignelater</taxon>
    </lineage>
</organism>
<dbReference type="Proteomes" id="UP000801492">
    <property type="component" value="Unassembled WGS sequence"/>
</dbReference>
<dbReference type="EMBL" id="VTPC01005601">
    <property type="protein sequence ID" value="KAF2895852.1"/>
    <property type="molecule type" value="Genomic_DNA"/>
</dbReference>
<evidence type="ECO:0000313" key="2">
    <source>
        <dbReference type="EMBL" id="KAF2895852.1"/>
    </source>
</evidence>
<comment type="caution">
    <text evidence="2">The sequence shown here is derived from an EMBL/GenBank/DDBJ whole genome shotgun (WGS) entry which is preliminary data.</text>
</comment>
<reference evidence="2" key="1">
    <citation type="submission" date="2019-08" db="EMBL/GenBank/DDBJ databases">
        <title>The genome of the North American firefly Photinus pyralis.</title>
        <authorList>
            <consortium name="Photinus pyralis genome working group"/>
            <person name="Fallon T.R."/>
            <person name="Sander Lower S.E."/>
            <person name="Weng J.-K."/>
        </authorList>
    </citation>
    <scope>NUCLEOTIDE SEQUENCE</scope>
    <source>
        <strain evidence="2">TRF0915ILg1</strain>
        <tissue evidence="2">Whole body</tissue>
    </source>
</reference>
<proteinExistence type="predicted"/>
<sequence>MMLKKIFCLIILINFIYFEASALPAENEEEYSDEVSDVQRLFEDEDYEDADSISDEDSYDQDILDHEQHSEKATDLLSEYQK</sequence>
<feature type="signal peptide" evidence="1">
    <location>
        <begin position="1"/>
        <end position="22"/>
    </location>
</feature>
<evidence type="ECO:0000256" key="1">
    <source>
        <dbReference type="SAM" id="SignalP"/>
    </source>
</evidence>
<accession>A0A8K0D446</accession>